<feature type="transmembrane region" description="Helical" evidence="8">
    <location>
        <begin position="6"/>
        <end position="21"/>
    </location>
</feature>
<dbReference type="GO" id="GO:0016491">
    <property type="term" value="F:oxidoreductase activity"/>
    <property type="evidence" value="ECO:0007669"/>
    <property type="project" value="UniProtKB-KW"/>
</dbReference>
<feature type="transmembrane region" description="Helical" evidence="8">
    <location>
        <begin position="272"/>
        <end position="290"/>
    </location>
</feature>
<dbReference type="GO" id="GO:0005886">
    <property type="term" value="C:plasma membrane"/>
    <property type="evidence" value="ECO:0007669"/>
    <property type="project" value="UniProtKB-SubCell"/>
</dbReference>
<evidence type="ECO:0000256" key="5">
    <source>
        <dbReference type="ARBA" id="ARBA00023002"/>
    </source>
</evidence>
<keyword evidence="2" id="KW-1003">Cell membrane</keyword>
<feature type="transmembrane region" description="Helical" evidence="8">
    <location>
        <begin position="328"/>
        <end position="348"/>
    </location>
</feature>
<feature type="transmembrane region" description="Helical" evidence="8">
    <location>
        <begin position="360"/>
        <end position="381"/>
    </location>
</feature>
<evidence type="ECO:0000256" key="3">
    <source>
        <dbReference type="ARBA" id="ARBA00022692"/>
    </source>
</evidence>
<feature type="transmembrane region" description="Helical" evidence="8">
    <location>
        <begin position="442"/>
        <end position="463"/>
    </location>
</feature>
<gene>
    <name evidence="10" type="ORF">AT15_04275</name>
</gene>
<evidence type="ECO:0000256" key="6">
    <source>
        <dbReference type="ARBA" id="ARBA00023136"/>
    </source>
</evidence>
<dbReference type="Pfam" id="PF00361">
    <property type="entry name" value="Proton_antipo_M"/>
    <property type="match status" value="1"/>
</dbReference>
<keyword evidence="4 8" id="KW-1133">Transmembrane helix</keyword>
<evidence type="ECO:0000313" key="10">
    <source>
        <dbReference type="EMBL" id="OAA28423.1"/>
    </source>
</evidence>
<keyword evidence="3 7" id="KW-0812">Transmembrane</keyword>
<comment type="caution">
    <text evidence="10">The sequence shown here is derived from an EMBL/GenBank/DDBJ whole genome shotgun (WGS) entry which is preliminary data.</text>
</comment>
<dbReference type="STRING" id="1453497.AT15_04275"/>
<evidence type="ECO:0000256" key="4">
    <source>
        <dbReference type="ARBA" id="ARBA00022989"/>
    </source>
</evidence>
<feature type="domain" description="NADH:quinone oxidoreductase/Mrp antiporter transmembrane" evidence="9">
    <location>
        <begin position="117"/>
        <end position="413"/>
    </location>
</feature>
<feature type="transmembrane region" description="Helical" evidence="8">
    <location>
        <begin position="152"/>
        <end position="171"/>
    </location>
</feature>
<comment type="subcellular location">
    <subcellularLocation>
        <location evidence="1">Cell membrane</location>
        <topology evidence="1">Multi-pass membrane protein</topology>
    </subcellularLocation>
    <subcellularLocation>
        <location evidence="7">Membrane</location>
        <topology evidence="7">Multi-pass membrane protein</topology>
    </subcellularLocation>
</comment>
<feature type="transmembrane region" description="Helical" evidence="8">
    <location>
        <begin position="239"/>
        <end position="260"/>
    </location>
</feature>
<evidence type="ECO:0000256" key="2">
    <source>
        <dbReference type="ARBA" id="ARBA00022475"/>
    </source>
</evidence>
<feature type="transmembrane region" description="Helical" evidence="8">
    <location>
        <begin position="500"/>
        <end position="519"/>
    </location>
</feature>
<name>A0A176JXH9_9BACT</name>
<feature type="transmembrane region" description="Helical" evidence="8">
    <location>
        <begin position="28"/>
        <end position="45"/>
    </location>
</feature>
<dbReference type="EMBL" id="JFHK01000022">
    <property type="protein sequence ID" value="OAA28423.1"/>
    <property type="molecule type" value="Genomic_DNA"/>
</dbReference>
<dbReference type="PANTHER" id="PTHR42682">
    <property type="entry name" value="HYDROGENASE-4 COMPONENT F"/>
    <property type="match status" value="1"/>
</dbReference>
<dbReference type="PATRIC" id="fig|1453497.3.peg.850"/>
<dbReference type="Proteomes" id="UP000077339">
    <property type="component" value="Unassembled WGS sequence"/>
</dbReference>
<keyword evidence="6 8" id="KW-0472">Membrane</keyword>
<feature type="transmembrane region" description="Helical" evidence="8">
    <location>
        <begin position="71"/>
        <end position="91"/>
    </location>
</feature>
<dbReference type="InterPro" id="IPR001750">
    <property type="entry name" value="ND/Mrp_TM"/>
</dbReference>
<accession>A0A176JXH9</accession>
<proteinExistence type="predicted"/>
<feature type="transmembrane region" description="Helical" evidence="8">
    <location>
        <begin position="401"/>
        <end position="421"/>
    </location>
</feature>
<organism evidence="10 11">
    <name type="scientific">Kosmotoga arenicorallina S304</name>
    <dbReference type="NCBI Taxonomy" id="1453497"/>
    <lineage>
        <taxon>Bacteria</taxon>
        <taxon>Thermotogati</taxon>
        <taxon>Thermotogota</taxon>
        <taxon>Thermotogae</taxon>
        <taxon>Kosmotogales</taxon>
        <taxon>Kosmotogaceae</taxon>
        <taxon>Kosmotoga</taxon>
    </lineage>
</organism>
<evidence type="ECO:0000256" key="8">
    <source>
        <dbReference type="SAM" id="Phobius"/>
    </source>
</evidence>
<keyword evidence="11" id="KW-1185">Reference proteome</keyword>
<protein>
    <submittedName>
        <fullName evidence="10">NADH dehydrogenase</fullName>
    </submittedName>
</protein>
<feature type="transmembrane region" description="Helical" evidence="8">
    <location>
        <begin position="593"/>
        <end position="609"/>
    </location>
</feature>
<evidence type="ECO:0000313" key="11">
    <source>
        <dbReference type="Proteomes" id="UP000077339"/>
    </source>
</evidence>
<evidence type="ECO:0000259" key="9">
    <source>
        <dbReference type="Pfam" id="PF00361"/>
    </source>
</evidence>
<feature type="transmembrane region" description="Helical" evidence="8">
    <location>
        <begin position="195"/>
        <end position="218"/>
    </location>
</feature>
<dbReference type="InterPro" id="IPR052175">
    <property type="entry name" value="ComplexI-like_HydComp"/>
</dbReference>
<keyword evidence="5" id="KW-0560">Oxidoreductase</keyword>
<dbReference type="OrthoDB" id="9807568at2"/>
<reference evidence="10 11" key="1">
    <citation type="submission" date="2014-02" db="EMBL/GenBank/DDBJ databases">
        <title>Kosmotoga genome sequencing.</title>
        <authorList>
            <person name="Pollo S.M."/>
            <person name="Charchuk R."/>
            <person name="Nesbo C.L."/>
        </authorList>
    </citation>
    <scope>NUCLEOTIDE SEQUENCE [LARGE SCALE GENOMIC DNA]</scope>
    <source>
        <strain evidence="10 11">S304</strain>
    </source>
</reference>
<dbReference type="RefSeq" id="WP_068348481.1">
    <property type="nucleotide sequence ID" value="NZ_JFHK01000022.1"/>
</dbReference>
<dbReference type="AlphaFoldDB" id="A0A176JXH9"/>
<feature type="transmembrane region" description="Helical" evidence="8">
    <location>
        <begin position="297"/>
        <end position="322"/>
    </location>
</feature>
<sequence length="610" mass="67973">MDLSLMILLSLVAAPVLYFLARFSKKTAYVLFALIQISLFAYIFFQKESAYTTSVFEIMEGLKFNFGFTPINWYFASIIMLIISMTSVFLISMNNKTPVKVLLLSLMASGAIGATLSMDFLTLIVFWEITTWSSLVFIAIDREKSFEEVLKYVSISAIGTYAMIFALFYILKSFGTVNYLEVASKLEIAPNNTKILIFALFGVMVLAKLGSFPLHIWVRGSYSTSPDEFPILSSALSKIAAYLLFIIVAVIPSSSIFSWLPSIAGVSIVNYLLAWLGGIAIIVGTVMAIRMEEVKELIAFSSVSNAGYIVLALALGGTYGTIGGLMHVLNHALASAAIFMSMAAVAYRTGTTKMHELGGLITRMPVSFATYLVAIISLAGIPPMSGFASKWLIYQQLVKDGLPFLAFAAFFGSIGSFMYVFKPLTGVFLGQLKPEHKNVKEAPFIMLLPMGILTLLTIFWGVLPSNAIAYINRLISYTGGKEIQLTFSKIFALTGQWDSVLVTTVFFVGFIIAFIVFILGKKAKQVDLMDTYTGGEYIYTAELYHFVYRMYRSFDRMFQEWPSMENWLTSLSYKIKELGALLRTLFYPKYPQGYIAVSLLTLLIAFWWLR</sequence>
<evidence type="ECO:0000256" key="7">
    <source>
        <dbReference type="RuleBase" id="RU000320"/>
    </source>
</evidence>
<dbReference type="NCBIfam" id="NF006419">
    <property type="entry name" value="PRK08668.1"/>
    <property type="match status" value="1"/>
</dbReference>
<evidence type="ECO:0000256" key="1">
    <source>
        <dbReference type="ARBA" id="ARBA00004651"/>
    </source>
</evidence>
<dbReference type="PANTHER" id="PTHR42682:SF3">
    <property type="entry name" value="FORMATE HYDROGENLYASE SUBUNIT 3-RELATED"/>
    <property type="match status" value="1"/>
</dbReference>